<keyword evidence="4 7" id="KW-0812">Transmembrane</keyword>
<feature type="transmembrane region" description="Helical" evidence="7">
    <location>
        <begin position="754"/>
        <end position="775"/>
    </location>
</feature>
<evidence type="ECO:0000256" key="5">
    <source>
        <dbReference type="ARBA" id="ARBA00022989"/>
    </source>
</evidence>
<feature type="transmembrane region" description="Helical" evidence="7">
    <location>
        <begin position="548"/>
        <end position="567"/>
    </location>
</feature>
<dbReference type="Pfam" id="PF03176">
    <property type="entry name" value="MMPL"/>
    <property type="match status" value="2"/>
</dbReference>
<dbReference type="Proteomes" id="UP000610960">
    <property type="component" value="Unassembled WGS sequence"/>
</dbReference>
<evidence type="ECO:0000256" key="7">
    <source>
        <dbReference type="SAM" id="Phobius"/>
    </source>
</evidence>
<feature type="transmembrane region" description="Helical" evidence="7">
    <location>
        <begin position="367"/>
        <end position="389"/>
    </location>
</feature>
<dbReference type="EMBL" id="BMNL01000001">
    <property type="protein sequence ID" value="GGP19320.1"/>
    <property type="molecule type" value="Genomic_DNA"/>
</dbReference>
<keyword evidence="6 7" id="KW-0472">Membrane</keyword>
<keyword evidence="3" id="KW-1003">Cell membrane</keyword>
<reference evidence="9" key="1">
    <citation type="journal article" date="2014" name="Int. J. Syst. Evol. Microbiol.">
        <title>Complete genome sequence of Corynebacterium casei LMG S-19264T (=DSM 44701T), isolated from a smear-ripened cheese.</title>
        <authorList>
            <consortium name="US DOE Joint Genome Institute (JGI-PGF)"/>
            <person name="Walter F."/>
            <person name="Albersmeier A."/>
            <person name="Kalinowski J."/>
            <person name="Ruckert C."/>
        </authorList>
    </citation>
    <scope>NUCLEOTIDE SEQUENCE</scope>
    <source>
        <strain evidence="9">JCM 10088</strain>
    </source>
</reference>
<feature type="transmembrane region" description="Helical" evidence="7">
    <location>
        <begin position="452"/>
        <end position="476"/>
    </location>
</feature>
<evidence type="ECO:0000256" key="2">
    <source>
        <dbReference type="ARBA" id="ARBA00010157"/>
    </source>
</evidence>
<evidence type="ECO:0000256" key="4">
    <source>
        <dbReference type="ARBA" id="ARBA00022692"/>
    </source>
</evidence>
<keyword evidence="10" id="KW-1185">Reference proteome</keyword>
<evidence type="ECO:0000256" key="3">
    <source>
        <dbReference type="ARBA" id="ARBA00022475"/>
    </source>
</evidence>
<evidence type="ECO:0000313" key="10">
    <source>
        <dbReference type="Proteomes" id="UP000610960"/>
    </source>
</evidence>
<dbReference type="AlphaFoldDB" id="A0A830GVV7"/>
<comment type="subcellular location">
    <subcellularLocation>
        <location evidence="1">Cell membrane</location>
        <topology evidence="1">Multi-pass membrane protein</topology>
    </subcellularLocation>
</comment>
<dbReference type="PANTHER" id="PTHR33406:SF6">
    <property type="entry name" value="MEMBRANE PROTEIN YDGH-RELATED"/>
    <property type="match status" value="1"/>
</dbReference>
<dbReference type="PANTHER" id="PTHR33406">
    <property type="entry name" value="MEMBRANE PROTEIN MJ1562-RELATED"/>
    <property type="match status" value="1"/>
</dbReference>
<sequence>MMVLAALAPRVFNSLIYNDSQLLPSNIPPTIVERYVGSAANQSYTAIIVNSSGNVMDELAALDGMIMDPHVDQLTIYEKYVVSRYNETVDEYIRMAEANATEELLSAWNAMNSTCMELSKLNAEYYGQLSLLRSTQSALSRYVQSYNSILIQQLQKANPNGNSSLIAITALNLLNEPTNYSSYMEEYAVQVAKALNGSAVDELTPSKLENALIHGYHAVEASLRSKYPLPFTKPNSTLALAIALGPSRSGINAAVAGLYINDSPPLIKPFLPQIACSSNITGIESQLNNSIRKLIIQENPLPSPTSLNYGLINGSYALILVNSSSTRLYSLHNDSIFVFNPSLINLQLINMVENDVPTIDKVTGTAVLSMLFFVLGTVMGPLLVLAMLGTADAASLGSIYLLSKAGLPVYYLTVYLTSPIILGIGIDYSLLILGRYLEERRRGLNREEALGVVRRVTIPTILSSGGVVAAGLGSYVFSTYQYIQVIGISYIISVALVLFTVVLVLPDVISLLGDRVLWPMGLKANTRELSTKLLVRLSRKSVDRPKTVIAIFTVITLASLLLIAKTINISSNPVNMMPPSNPVTGLRLLETRFPNYLQSTAYVLIKPGNEAAYSAFIAELSTMKGIGNVTLLDHNSSIILAKIPIDHSVFSDKLIGVYEELSGAAGNVSRQYGVTVLIGGDPGYKFFSVQAFEDQFYHTISLVVIALVMLMLFIMLRSALIPVRLVITVLMSMSWSIALTIIVFQLILRIPTYYLLPIILYSLLMSVGTDYDIFIVSRVREEVMRGLSDKDAIVKAIDSTGPIVSGAAMVLAAAFAGLTVSRLFILKEIGFAVAVAVAMDALILRPVLVPAILVVLGKWNWWPLKVERKIERAAN</sequence>
<dbReference type="GO" id="GO:0005886">
    <property type="term" value="C:plasma membrane"/>
    <property type="evidence" value="ECO:0007669"/>
    <property type="project" value="UniProtKB-SubCell"/>
</dbReference>
<dbReference type="SUPFAM" id="SSF82866">
    <property type="entry name" value="Multidrug efflux transporter AcrB transmembrane domain"/>
    <property type="match status" value="2"/>
</dbReference>
<gene>
    <name evidence="9" type="ORF">GCM10007981_02530</name>
</gene>
<evidence type="ECO:0000259" key="8">
    <source>
        <dbReference type="Pfam" id="PF03176"/>
    </source>
</evidence>
<evidence type="ECO:0000256" key="6">
    <source>
        <dbReference type="ARBA" id="ARBA00023136"/>
    </source>
</evidence>
<feature type="transmembrane region" description="Helical" evidence="7">
    <location>
        <begin position="696"/>
        <end position="716"/>
    </location>
</feature>
<evidence type="ECO:0000256" key="1">
    <source>
        <dbReference type="ARBA" id="ARBA00004651"/>
    </source>
</evidence>
<dbReference type="InterPro" id="IPR050545">
    <property type="entry name" value="Mycobact_MmpL"/>
</dbReference>
<feature type="transmembrane region" description="Helical" evidence="7">
    <location>
        <begin position="803"/>
        <end position="825"/>
    </location>
</feature>
<dbReference type="RefSeq" id="WP_188595657.1">
    <property type="nucleotide sequence ID" value="NZ_BMNL01000001.1"/>
</dbReference>
<accession>A0A830GVV7</accession>
<feature type="transmembrane region" description="Helical" evidence="7">
    <location>
        <begin position="482"/>
        <end position="505"/>
    </location>
</feature>
<evidence type="ECO:0000313" key="9">
    <source>
        <dbReference type="EMBL" id="GGP19320.1"/>
    </source>
</evidence>
<feature type="transmembrane region" description="Helical" evidence="7">
    <location>
        <begin position="723"/>
        <end position="748"/>
    </location>
</feature>
<comment type="caution">
    <text evidence="9">The sequence shown here is derived from an EMBL/GenBank/DDBJ whole genome shotgun (WGS) entry which is preliminary data.</text>
</comment>
<reference evidence="9" key="2">
    <citation type="submission" date="2020-09" db="EMBL/GenBank/DDBJ databases">
        <authorList>
            <person name="Sun Q."/>
            <person name="Ohkuma M."/>
        </authorList>
    </citation>
    <scope>NUCLEOTIDE SEQUENCE</scope>
    <source>
        <strain evidence="9">JCM 10088</strain>
    </source>
</reference>
<feature type="domain" description="Membrane transport protein MMPL" evidence="8">
    <location>
        <begin position="648"/>
        <end position="869"/>
    </location>
</feature>
<feature type="transmembrane region" description="Helical" evidence="7">
    <location>
        <begin position="409"/>
        <end position="431"/>
    </location>
</feature>
<dbReference type="InterPro" id="IPR004869">
    <property type="entry name" value="MMPL_dom"/>
</dbReference>
<dbReference type="OrthoDB" id="42357at2157"/>
<protein>
    <submittedName>
        <fullName evidence="9">Multidrug RND transporter</fullName>
    </submittedName>
</protein>
<name>A0A830GVV7_9CREN</name>
<keyword evidence="5 7" id="KW-1133">Transmembrane helix</keyword>
<proteinExistence type="inferred from homology"/>
<organism evidence="9 10">
    <name type="scientific">Thermocladium modestius</name>
    <dbReference type="NCBI Taxonomy" id="62609"/>
    <lineage>
        <taxon>Archaea</taxon>
        <taxon>Thermoproteota</taxon>
        <taxon>Thermoprotei</taxon>
        <taxon>Thermoproteales</taxon>
        <taxon>Thermoproteaceae</taxon>
        <taxon>Thermocladium</taxon>
    </lineage>
</organism>
<feature type="domain" description="Membrane transport protein MMPL" evidence="8">
    <location>
        <begin position="341"/>
        <end position="547"/>
    </location>
</feature>
<dbReference type="Gene3D" id="1.20.1640.10">
    <property type="entry name" value="Multidrug efflux transporter AcrB transmembrane domain"/>
    <property type="match status" value="2"/>
</dbReference>
<feature type="transmembrane region" description="Helical" evidence="7">
    <location>
        <begin position="831"/>
        <end position="856"/>
    </location>
</feature>
<comment type="similarity">
    <text evidence="2">Belongs to the resistance-nodulation-cell division (RND) (TC 2.A.6) family. MmpL subfamily.</text>
</comment>